<reference evidence="2" key="2">
    <citation type="submission" date="2025-08" db="UniProtKB">
        <authorList>
            <consortium name="RefSeq"/>
        </authorList>
    </citation>
    <scope>IDENTIFICATION</scope>
    <source>
        <tissue evidence="2">Whole plant</tissue>
    </source>
</reference>
<dbReference type="GeneID" id="107483576"/>
<proteinExistence type="predicted"/>
<dbReference type="AlphaFoldDB" id="A0A9C6TT23"/>
<dbReference type="Proteomes" id="UP000515211">
    <property type="component" value="Chromosome 4"/>
</dbReference>
<gene>
    <name evidence="2" type="primary">LOC107483576</name>
</gene>
<organism evidence="1 2">
    <name type="scientific">Arachis duranensis</name>
    <name type="common">Wild peanut</name>
    <dbReference type="NCBI Taxonomy" id="130453"/>
    <lineage>
        <taxon>Eukaryota</taxon>
        <taxon>Viridiplantae</taxon>
        <taxon>Streptophyta</taxon>
        <taxon>Embryophyta</taxon>
        <taxon>Tracheophyta</taxon>
        <taxon>Spermatophyta</taxon>
        <taxon>Magnoliopsida</taxon>
        <taxon>eudicotyledons</taxon>
        <taxon>Gunneridae</taxon>
        <taxon>Pentapetalae</taxon>
        <taxon>rosids</taxon>
        <taxon>fabids</taxon>
        <taxon>Fabales</taxon>
        <taxon>Fabaceae</taxon>
        <taxon>Papilionoideae</taxon>
        <taxon>50 kb inversion clade</taxon>
        <taxon>dalbergioids sensu lato</taxon>
        <taxon>Dalbergieae</taxon>
        <taxon>Pterocarpus clade</taxon>
        <taxon>Arachis</taxon>
    </lineage>
</organism>
<evidence type="ECO:0000313" key="1">
    <source>
        <dbReference type="Proteomes" id="UP000515211"/>
    </source>
</evidence>
<name>A0A9C6TT23_ARADU</name>
<evidence type="ECO:0000313" key="2">
    <source>
        <dbReference type="RefSeq" id="XP_052116424.1"/>
    </source>
</evidence>
<dbReference type="KEGG" id="adu:107483576"/>
<sequence>MTADGAGTADTPIRAYSAAINGSRSVAQKLQVVQVFVSLFFNFGLIFEIGYVQCDSVEFIQLKIETRVQSAGLLGKYFVVLLSHSSASGEESDEKQSFSSKNKFSSRNASSKYDFVKVKVRLGDNADHYYVLSRFSLSRCGWMIMLQCGFDLENGQCWFIWNSFVRNWKFEPSPNIVTTEQSVIWSYRG</sequence>
<keyword evidence="1" id="KW-1185">Reference proteome</keyword>
<protein>
    <submittedName>
        <fullName evidence="2">Uncharacterized protein LOC107483576</fullName>
    </submittedName>
</protein>
<reference evidence="1" key="1">
    <citation type="journal article" date="2016" name="Nat. Genet.">
        <title>The genome sequences of Arachis duranensis and Arachis ipaensis, the diploid ancestors of cultivated peanut.</title>
        <authorList>
            <person name="Bertioli D.J."/>
            <person name="Cannon S.B."/>
            <person name="Froenicke L."/>
            <person name="Huang G."/>
            <person name="Farmer A.D."/>
            <person name="Cannon E.K."/>
            <person name="Liu X."/>
            <person name="Gao D."/>
            <person name="Clevenger J."/>
            <person name="Dash S."/>
            <person name="Ren L."/>
            <person name="Moretzsohn M.C."/>
            <person name="Shirasawa K."/>
            <person name="Huang W."/>
            <person name="Vidigal B."/>
            <person name="Abernathy B."/>
            <person name="Chu Y."/>
            <person name="Niederhuth C.E."/>
            <person name="Umale P."/>
            <person name="Araujo A.C."/>
            <person name="Kozik A."/>
            <person name="Kim K.D."/>
            <person name="Burow M.D."/>
            <person name="Varshney R.K."/>
            <person name="Wang X."/>
            <person name="Zhang X."/>
            <person name="Barkley N."/>
            <person name="Guimaraes P.M."/>
            <person name="Isobe S."/>
            <person name="Guo B."/>
            <person name="Liao B."/>
            <person name="Stalker H.T."/>
            <person name="Schmitz R.J."/>
            <person name="Scheffler B.E."/>
            <person name="Leal-Bertioli S.C."/>
            <person name="Xun X."/>
            <person name="Jackson S.A."/>
            <person name="Michelmore R."/>
            <person name="Ozias-Akins P."/>
        </authorList>
    </citation>
    <scope>NUCLEOTIDE SEQUENCE [LARGE SCALE GENOMIC DNA]</scope>
    <source>
        <strain evidence="1">cv. V14167</strain>
    </source>
</reference>
<accession>A0A9C6TT23</accession>
<dbReference type="RefSeq" id="XP_052116424.1">
    <property type="nucleotide sequence ID" value="XM_052260464.1"/>
</dbReference>